<keyword evidence="6" id="KW-0547">Nucleotide-binding</keyword>
<dbReference type="PANTHER" id="PTHR19229">
    <property type="entry name" value="ATP-BINDING CASSETTE TRANSPORTER SUBFAMILY A ABCA"/>
    <property type="match status" value="1"/>
</dbReference>
<dbReference type="PANTHER" id="PTHR19229:SF36">
    <property type="entry name" value="ATP-BINDING CASSETTE SUB-FAMILY A MEMBER 2"/>
    <property type="match status" value="1"/>
</dbReference>
<reference evidence="12 13" key="1">
    <citation type="submission" date="2023-04" db="EMBL/GenBank/DDBJ databases">
        <title>Genome of Basidiobolus ranarum AG-B5.</title>
        <authorList>
            <person name="Stajich J.E."/>
            <person name="Carter-House D."/>
            <person name="Gryganskyi A."/>
        </authorList>
    </citation>
    <scope>NUCLEOTIDE SEQUENCE [LARGE SCALE GENOMIC DNA]</scope>
    <source>
        <strain evidence="12 13">AG-B5</strain>
    </source>
</reference>
<comment type="subcellular location">
    <subcellularLocation>
        <location evidence="1">Membrane</location>
        <topology evidence="1">Multi-pass membrane protein</topology>
    </subcellularLocation>
</comment>
<dbReference type="InterPro" id="IPR003593">
    <property type="entry name" value="AAA+_ATPase"/>
</dbReference>
<feature type="transmembrane region" description="Helical" evidence="10">
    <location>
        <begin position="274"/>
        <end position="300"/>
    </location>
</feature>
<dbReference type="InterPro" id="IPR003439">
    <property type="entry name" value="ABC_transporter-like_ATP-bd"/>
</dbReference>
<keyword evidence="3" id="KW-0813">Transport</keyword>
<evidence type="ECO:0000256" key="3">
    <source>
        <dbReference type="ARBA" id="ARBA00022448"/>
    </source>
</evidence>
<evidence type="ECO:0000259" key="11">
    <source>
        <dbReference type="PROSITE" id="PS50893"/>
    </source>
</evidence>
<evidence type="ECO:0000256" key="6">
    <source>
        <dbReference type="ARBA" id="ARBA00022741"/>
    </source>
</evidence>
<evidence type="ECO:0000256" key="4">
    <source>
        <dbReference type="ARBA" id="ARBA00022692"/>
    </source>
</evidence>
<evidence type="ECO:0000256" key="2">
    <source>
        <dbReference type="ARBA" id="ARBA00008869"/>
    </source>
</evidence>
<dbReference type="Pfam" id="PF00005">
    <property type="entry name" value="ABC_tran"/>
    <property type="match status" value="1"/>
</dbReference>
<comment type="similarity">
    <text evidence="2">Belongs to the ABC transporter superfamily. ABCA family.</text>
</comment>
<dbReference type="Proteomes" id="UP001479436">
    <property type="component" value="Unassembled WGS sequence"/>
</dbReference>
<evidence type="ECO:0000256" key="8">
    <source>
        <dbReference type="ARBA" id="ARBA00022989"/>
    </source>
</evidence>
<evidence type="ECO:0000313" key="13">
    <source>
        <dbReference type="Proteomes" id="UP001479436"/>
    </source>
</evidence>
<dbReference type="PROSITE" id="PS50893">
    <property type="entry name" value="ABC_TRANSPORTER_2"/>
    <property type="match status" value="1"/>
</dbReference>
<dbReference type="InterPro" id="IPR013525">
    <property type="entry name" value="ABC2_TM"/>
</dbReference>
<comment type="caution">
    <text evidence="12">The sequence shown here is derived from an EMBL/GenBank/DDBJ whole genome shotgun (WGS) entry which is preliminary data.</text>
</comment>
<keyword evidence="8 10" id="KW-1133">Transmembrane helix</keyword>
<name>A0ABR2VZU9_9FUNG</name>
<accession>A0ABR2VZU9</accession>
<organism evidence="12 13">
    <name type="scientific">Basidiobolus ranarum</name>
    <dbReference type="NCBI Taxonomy" id="34480"/>
    <lineage>
        <taxon>Eukaryota</taxon>
        <taxon>Fungi</taxon>
        <taxon>Fungi incertae sedis</taxon>
        <taxon>Zoopagomycota</taxon>
        <taxon>Entomophthoromycotina</taxon>
        <taxon>Basidiobolomycetes</taxon>
        <taxon>Basidiobolales</taxon>
        <taxon>Basidiobolaceae</taxon>
        <taxon>Basidiobolus</taxon>
    </lineage>
</organism>
<evidence type="ECO:0000256" key="7">
    <source>
        <dbReference type="ARBA" id="ARBA00022840"/>
    </source>
</evidence>
<feature type="transmembrane region" description="Helical" evidence="10">
    <location>
        <begin position="233"/>
        <end position="254"/>
    </location>
</feature>
<evidence type="ECO:0000256" key="10">
    <source>
        <dbReference type="SAM" id="Phobius"/>
    </source>
</evidence>
<dbReference type="Gene3D" id="3.40.50.300">
    <property type="entry name" value="P-loop containing nucleotide triphosphate hydrolases"/>
    <property type="match status" value="1"/>
</dbReference>
<keyword evidence="7" id="KW-0067">ATP-binding</keyword>
<dbReference type="CDD" id="cd03263">
    <property type="entry name" value="ABC_subfamily_A"/>
    <property type="match status" value="1"/>
</dbReference>
<keyword evidence="9 10" id="KW-0472">Membrane</keyword>
<feature type="transmembrane region" description="Helical" evidence="10">
    <location>
        <begin position="415"/>
        <end position="440"/>
    </location>
</feature>
<proteinExistence type="inferred from homology"/>
<dbReference type="InterPro" id="IPR027417">
    <property type="entry name" value="P-loop_NTPase"/>
</dbReference>
<dbReference type="InterPro" id="IPR017871">
    <property type="entry name" value="ABC_transporter-like_CS"/>
</dbReference>
<evidence type="ECO:0000256" key="1">
    <source>
        <dbReference type="ARBA" id="ARBA00004141"/>
    </source>
</evidence>
<feature type="transmembrane region" description="Helical" evidence="10">
    <location>
        <begin position="341"/>
        <end position="361"/>
    </location>
</feature>
<keyword evidence="5" id="KW-0677">Repeat</keyword>
<feature type="transmembrane region" description="Helical" evidence="10">
    <location>
        <begin position="368"/>
        <end position="387"/>
    </location>
</feature>
<protein>
    <recommendedName>
        <fullName evidence="11">ABC transporter domain-containing protein</fullName>
    </recommendedName>
</protein>
<dbReference type="EMBL" id="JASJQH010007256">
    <property type="protein sequence ID" value="KAK9711761.1"/>
    <property type="molecule type" value="Genomic_DNA"/>
</dbReference>
<keyword evidence="13" id="KW-1185">Reference proteome</keyword>
<sequence length="817" mass="90863">MSTLKHRPLSFYTQLKLNLNLNLKLVWRKVATAFTAVIIPSICVILAVEISKIVSQGANKVPVGTISNWSISPPNLPQYGSVPNLGIVIDQSVPDDVWYQSLQPNYTIVQPNRTAQSPPVSFNRYDSIGALIKSRDALDNNGSNDQASTPDSVSELGFELNQVNNGSAQFGFGYTLFYEDQPSKNSIPWLVSNMEAAAQSAYDMPVSSILMNNVIFKTLPSTALENGDLGPDIIPVVVAYAVSFVLLFYVTNMVRERELGQKQLLILAGLDSRAYYLAAFIRDYTIYLVPIVIFLIMMKAEATPMFVNSSPVGYVLLLLLCGPPIILMGYLFSFIFSRSRAVGLVMGFLLLILIFVPYAVVRFACDNQISITAAAVVSFFIPVFALQRGLTELATAWKIGHPYTASMVFNLHFPILPILIALIASTVLYGLLVSFFEIMLNARQTPMKMIRSYFVKDDPNSRGLGNDLEENKMSKEYSDEEVNNEKQRILGAQSSLDTMHIHGLSKEFPLQYSNRRKVIIDDLWLTLRRNECLGYLGPNGAGKTTTIKMLIGALTPTSGNAYIEGYSISPYSPELKQIVGVCQQFDVLFPDLTGREHLKLFAQLRNTGNVEEAVEVIIDQMQIREVADQKCKGYSGGNKRRLSIGLAAIGSPKILFLDEPTTGVDVHVRQSIWKAIRELKRKSSIVLTTHSMEEADALCDRIGITVNGQLAALGTPQRLKNVYGKGYKINLRTKTTSTIDQIIHEVFQRFENKGNRVRLIRRLGCNLEFEIEGSTLGGLFQFLQEVKDPLEVVDYAVAQTTLAQVFVEFAKQQGMEN</sequence>
<keyword evidence="4 10" id="KW-0812">Transmembrane</keyword>
<feature type="transmembrane region" description="Helical" evidence="10">
    <location>
        <begin position="312"/>
        <end position="335"/>
    </location>
</feature>
<dbReference type="PROSITE" id="PS00211">
    <property type="entry name" value="ABC_TRANSPORTER_1"/>
    <property type="match status" value="1"/>
</dbReference>
<dbReference type="SUPFAM" id="SSF52540">
    <property type="entry name" value="P-loop containing nucleoside triphosphate hydrolases"/>
    <property type="match status" value="1"/>
</dbReference>
<feature type="domain" description="ABC transporter" evidence="11">
    <location>
        <begin position="499"/>
        <end position="732"/>
    </location>
</feature>
<evidence type="ECO:0000256" key="9">
    <source>
        <dbReference type="ARBA" id="ARBA00023136"/>
    </source>
</evidence>
<dbReference type="SMART" id="SM00382">
    <property type="entry name" value="AAA"/>
    <property type="match status" value="1"/>
</dbReference>
<dbReference type="InterPro" id="IPR026082">
    <property type="entry name" value="ABCA"/>
</dbReference>
<gene>
    <name evidence="12" type="ORF">K7432_007587</name>
</gene>
<dbReference type="Pfam" id="PF12698">
    <property type="entry name" value="ABC2_membrane_3"/>
    <property type="match status" value="1"/>
</dbReference>
<evidence type="ECO:0000313" key="12">
    <source>
        <dbReference type="EMBL" id="KAK9711761.1"/>
    </source>
</evidence>
<evidence type="ECO:0000256" key="5">
    <source>
        <dbReference type="ARBA" id="ARBA00022737"/>
    </source>
</evidence>